<dbReference type="PROSITE" id="PS51144">
    <property type="entry name" value="ALPHA_CA_2"/>
    <property type="match status" value="1"/>
</dbReference>
<feature type="chain" id="PRO_5044524836" description="Carbonic anhydrase" evidence="11">
    <location>
        <begin position="27"/>
        <end position="341"/>
    </location>
</feature>
<dbReference type="SUPFAM" id="SSF51069">
    <property type="entry name" value="Carbonic anhydrase"/>
    <property type="match status" value="1"/>
</dbReference>
<keyword evidence="8" id="KW-0325">Glycoprotein</keyword>
<protein>
    <recommendedName>
        <fullName evidence="4 11">Carbonic anhydrase</fullName>
        <ecNumber evidence="4 11">4.2.1.1</ecNumber>
    </recommendedName>
</protein>
<dbReference type="InterPro" id="IPR023561">
    <property type="entry name" value="Carbonic_anhydrase_a-class"/>
</dbReference>
<comment type="cofactor">
    <cofactor evidence="11">
        <name>Zn(2+)</name>
        <dbReference type="ChEBI" id="CHEBI:29105"/>
    </cofactor>
</comment>
<comment type="similarity">
    <text evidence="3 11">Belongs to the alpha-carbonic anhydrase family.</text>
</comment>
<keyword evidence="14" id="KW-1185">Reference proteome</keyword>
<evidence type="ECO:0000256" key="8">
    <source>
        <dbReference type="ARBA" id="ARBA00023180"/>
    </source>
</evidence>
<evidence type="ECO:0000256" key="4">
    <source>
        <dbReference type="ARBA" id="ARBA00012925"/>
    </source>
</evidence>
<keyword evidence="5" id="KW-0964">Secreted</keyword>
<keyword evidence="9 11" id="KW-0456">Lyase</keyword>
<name>A0ABD3V7L9_SINWO</name>
<accession>A0ABD3V7L9</accession>
<organism evidence="13 14">
    <name type="scientific">Sinanodonta woodiana</name>
    <name type="common">Chinese pond mussel</name>
    <name type="synonym">Anodonta woodiana</name>
    <dbReference type="NCBI Taxonomy" id="1069815"/>
    <lineage>
        <taxon>Eukaryota</taxon>
        <taxon>Metazoa</taxon>
        <taxon>Spiralia</taxon>
        <taxon>Lophotrochozoa</taxon>
        <taxon>Mollusca</taxon>
        <taxon>Bivalvia</taxon>
        <taxon>Autobranchia</taxon>
        <taxon>Heteroconchia</taxon>
        <taxon>Palaeoheterodonta</taxon>
        <taxon>Unionida</taxon>
        <taxon>Unionoidea</taxon>
        <taxon>Unionidae</taxon>
        <taxon>Unioninae</taxon>
        <taxon>Sinanodonta</taxon>
    </lineage>
</organism>
<evidence type="ECO:0000256" key="6">
    <source>
        <dbReference type="ARBA" id="ARBA00022723"/>
    </source>
</evidence>
<dbReference type="GO" id="GO:0004089">
    <property type="term" value="F:carbonate dehydratase activity"/>
    <property type="evidence" value="ECO:0007669"/>
    <property type="project" value="UniProtKB-UniRule"/>
</dbReference>
<proteinExistence type="inferred from homology"/>
<dbReference type="EMBL" id="JBJQND010000013">
    <property type="protein sequence ID" value="KAL3857601.1"/>
    <property type="molecule type" value="Genomic_DNA"/>
</dbReference>
<evidence type="ECO:0000256" key="11">
    <source>
        <dbReference type="RuleBase" id="RU367011"/>
    </source>
</evidence>
<dbReference type="Proteomes" id="UP001634394">
    <property type="component" value="Unassembled WGS sequence"/>
</dbReference>
<feature type="signal peptide" evidence="11">
    <location>
        <begin position="1"/>
        <end position="26"/>
    </location>
</feature>
<dbReference type="SMART" id="SM01057">
    <property type="entry name" value="Carb_anhydrase"/>
    <property type="match status" value="1"/>
</dbReference>
<dbReference type="PANTHER" id="PTHR18952">
    <property type="entry name" value="CARBONIC ANHYDRASE"/>
    <property type="match status" value="1"/>
</dbReference>
<dbReference type="PANTHER" id="PTHR18952:SF265">
    <property type="entry name" value="CARBONIC ANHYDRASE"/>
    <property type="match status" value="1"/>
</dbReference>
<dbReference type="EC" id="4.2.1.1" evidence="4 11"/>
<gene>
    <name evidence="13" type="ORF">ACJMK2_012250</name>
</gene>
<comment type="function">
    <text evidence="1 11">Reversible hydration of carbon dioxide.</text>
</comment>
<dbReference type="PROSITE" id="PS00162">
    <property type="entry name" value="ALPHA_CA_1"/>
    <property type="match status" value="1"/>
</dbReference>
<keyword evidence="11" id="KW-0732">Signal</keyword>
<evidence type="ECO:0000256" key="5">
    <source>
        <dbReference type="ARBA" id="ARBA00022525"/>
    </source>
</evidence>
<sequence>MSCMKCFHYFIKVISWQTLLMNVCISSSEWFQIINISSKYLNQTVGPDNWHLDFPHCGGVRQSPVSIKTDEAIVDSEWLVPFTLKGYDKMQYLTMQLANNGHTVQVDLTVKGDPVSITGGGLTNVYIVQQFHFHWGKEDKRGSEHDIDGKYFPMEMHIVHYNSKYKNFTEAVNKEDGLAVLGFLFEVGKYNLRFDHIIKHFSEISYRDEHTQIETFPLLELLPQNLDGYYRYYGSLTTPPCYESVIWSIFYQTIEISESQLDQFRHTVHENYANETIRDISDDYRPPQCLNHRKIHCSKPVLSNNKTTNRNDRISASATLVSVTAITSLIFLTKLLHNVYW</sequence>
<comment type="subcellular location">
    <subcellularLocation>
        <location evidence="2">Secreted</location>
    </subcellularLocation>
</comment>
<keyword evidence="6 11" id="KW-0479">Metal-binding</keyword>
<evidence type="ECO:0000256" key="2">
    <source>
        <dbReference type="ARBA" id="ARBA00004613"/>
    </source>
</evidence>
<dbReference type="GO" id="GO:0008270">
    <property type="term" value="F:zinc ion binding"/>
    <property type="evidence" value="ECO:0007669"/>
    <property type="project" value="UniProtKB-UniRule"/>
</dbReference>
<comment type="caution">
    <text evidence="13">The sequence shown here is derived from an EMBL/GenBank/DDBJ whole genome shotgun (WGS) entry which is preliminary data.</text>
</comment>
<dbReference type="InterPro" id="IPR001148">
    <property type="entry name" value="CA_dom"/>
</dbReference>
<dbReference type="InterPro" id="IPR036398">
    <property type="entry name" value="CA_dom_sf"/>
</dbReference>
<dbReference type="Gene3D" id="3.10.200.10">
    <property type="entry name" value="Alpha carbonic anhydrase"/>
    <property type="match status" value="1"/>
</dbReference>
<evidence type="ECO:0000259" key="12">
    <source>
        <dbReference type="PROSITE" id="PS51144"/>
    </source>
</evidence>
<evidence type="ECO:0000256" key="10">
    <source>
        <dbReference type="ARBA" id="ARBA00048348"/>
    </source>
</evidence>
<dbReference type="InterPro" id="IPR018338">
    <property type="entry name" value="Carbonic_anhydrase_a-class_CS"/>
</dbReference>
<dbReference type="AlphaFoldDB" id="A0ABD3V7L9"/>
<evidence type="ECO:0000313" key="13">
    <source>
        <dbReference type="EMBL" id="KAL3857601.1"/>
    </source>
</evidence>
<evidence type="ECO:0000256" key="3">
    <source>
        <dbReference type="ARBA" id="ARBA00010718"/>
    </source>
</evidence>
<evidence type="ECO:0000256" key="9">
    <source>
        <dbReference type="ARBA" id="ARBA00023239"/>
    </source>
</evidence>
<dbReference type="Pfam" id="PF00194">
    <property type="entry name" value="Carb_anhydrase"/>
    <property type="match status" value="1"/>
</dbReference>
<comment type="catalytic activity">
    <reaction evidence="10 11">
        <text>hydrogencarbonate + H(+) = CO2 + H2O</text>
        <dbReference type="Rhea" id="RHEA:10748"/>
        <dbReference type="ChEBI" id="CHEBI:15377"/>
        <dbReference type="ChEBI" id="CHEBI:15378"/>
        <dbReference type="ChEBI" id="CHEBI:16526"/>
        <dbReference type="ChEBI" id="CHEBI:17544"/>
        <dbReference type="EC" id="4.2.1.1"/>
    </reaction>
</comment>
<feature type="domain" description="Alpha-carbonic anhydrase" evidence="12">
    <location>
        <begin position="36"/>
        <end position="299"/>
    </location>
</feature>
<dbReference type="GO" id="GO:0005576">
    <property type="term" value="C:extracellular region"/>
    <property type="evidence" value="ECO:0007669"/>
    <property type="project" value="UniProtKB-SubCell"/>
</dbReference>
<evidence type="ECO:0000313" key="14">
    <source>
        <dbReference type="Proteomes" id="UP001634394"/>
    </source>
</evidence>
<dbReference type="FunFam" id="3.10.200.10:FF:000003">
    <property type="entry name" value="Carbonic anhydrase 12"/>
    <property type="match status" value="1"/>
</dbReference>
<evidence type="ECO:0000256" key="7">
    <source>
        <dbReference type="ARBA" id="ARBA00022833"/>
    </source>
</evidence>
<keyword evidence="7 11" id="KW-0862">Zinc</keyword>
<reference evidence="13 14" key="1">
    <citation type="submission" date="2024-11" db="EMBL/GenBank/DDBJ databases">
        <title>Chromosome-level genome assembly of the freshwater bivalve Anodonta woodiana.</title>
        <authorList>
            <person name="Chen X."/>
        </authorList>
    </citation>
    <scope>NUCLEOTIDE SEQUENCE [LARGE SCALE GENOMIC DNA]</scope>
    <source>
        <strain evidence="13">MN2024</strain>
        <tissue evidence="13">Gills</tissue>
    </source>
</reference>
<evidence type="ECO:0000256" key="1">
    <source>
        <dbReference type="ARBA" id="ARBA00002904"/>
    </source>
</evidence>